<protein>
    <submittedName>
        <fullName evidence="2">Uncharacterized protein</fullName>
    </submittedName>
</protein>
<dbReference type="OrthoDB" id="992143at2759"/>
<gene>
    <name evidence="2" type="ORF">Goklo_021010</name>
</gene>
<keyword evidence="3" id="KW-1185">Reference proteome</keyword>
<reference evidence="2 3" key="1">
    <citation type="journal article" date="2019" name="Genome Biol. Evol.">
        <title>Insights into the evolution of the New World diploid cottons (Gossypium, subgenus Houzingenia) based on genome sequencing.</title>
        <authorList>
            <person name="Grover C.E."/>
            <person name="Arick M.A. 2nd"/>
            <person name="Thrash A."/>
            <person name="Conover J.L."/>
            <person name="Sanders W.S."/>
            <person name="Peterson D.G."/>
            <person name="Frelichowski J.E."/>
            <person name="Scheffler J.A."/>
            <person name="Scheffler B.E."/>
            <person name="Wendel J.F."/>
        </authorList>
    </citation>
    <scope>NUCLEOTIDE SEQUENCE [LARGE SCALE GENOMIC DNA]</scope>
    <source>
        <strain evidence="2">57</strain>
        <tissue evidence="2">Leaf</tissue>
    </source>
</reference>
<name>A0A7J8UU78_9ROSI</name>
<evidence type="ECO:0000256" key="1">
    <source>
        <dbReference type="SAM" id="MobiDB-lite"/>
    </source>
</evidence>
<comment type="caution">
    <text evidence="2">The sequence shown here is derived from an EMBL/GenBank/DDBJ whole genome shotgun (WGS) entry which is preliminary data.</text>
</comment>
<feature type="region of interest" description="Disordered" evidence="1">
    <location>
        <begin position="1"/>
        <end position="20"/>
    </location>
</feature>
<proteinExistence type="predicted"/>
<evidence type="ECO:0000313" key="3">
    <source>
        <dbReference type="Proteomes" id="UP000593573"/>
    </source>
</evidence>
<organism evidence="2 3">
    <name type="scientific">Gossypium klotzschianum</name>
    <dbReference type="NCBI Taxonomy" id="34286"/>
    <lineage>
        <taxon>Eukaryota</taxon>
        <taxon>Viridiplantae</taxon>
        <taxon>Streptophyta</taxon>
        <taxon>Embryophyta</taxon>
        <taxon>Tracheophyta</taxon>
        <taxon>Spermatophyta</taxon>
        <taxon>Magnoliopsida</taxon>
        <taxon>eudicotyledons</taxon>
        <taxon>Gunneridae</taxon>
        <taxon>Pentapetalae</taxon>
        <taxon>rosids</taxon>
        <taxon>malvids</taxon>
        <taxon>Malvales</taxon>
        <taxon>Malvaceae</taxon>
        <taxon>Malvoideae</taxon>
        <taxon>Gossypium</taxon>
    </lineage>
</organism>
<dbReference type="AlphaFoldDB" id="A0A7J8UU78"/>
<dbReference type="Proteomes" id="UP000593573">
    <property type="component" value="Unassembled WGS sequence"/>
</dbReference>
<sequence>MNKEVSSDGVMDLDDTRGGQPSFEDKLVSITKVVGKLASWDNDLEINILEEDVVVSREGHYPEIQFLNRVHELSDKSMEQVLIVRLLGQAIVVFKETNVGMHGSQPRPLDGHVSLSQDEVLHGAQGPQGYHGVWEVTLMHLQVRMSAKEVLEGK</sequence>
<dbReference type="EMBL" id="JABFAB010000007">
    <property type="protein sequence ID" value="MBA0653912.1"/>
    <property type="molecule type" value="Genomic_DNA"/>
</dbReference>
<evidence type="ECO:0000313" key="2">
    <source>
        <dbReference type="EMBL" id="MBA0653912.1"/>
    </source>
</evidence>
<accession>A0A7J8UU78</accession>